<dbReference type="EMBL" id="MPTB01000084">
    <property type="protein sequence ID" value="OMD36055.1"/>
    <property type="molecule type" value="Genomic_DNA"/>
</dbReference>
<evidence type="ECO:0000313" key="2">
    <source>
        <dbReference type="Proteomes" id="UP000187412"/>
    </source>
</evidence>
<comment type="caution">
    <text evidence="1">The sequence shown here is derived from an EMBL/GenBank/DDBJ whole genome shotgun (WGS) entry which is preliminary data.</text>
</comment>
<keyword evidence="2" id="KW-1185">Reference proteome</keyword>
<dbReference type="Proteomes" id="UP000187412">
    <property type="component" value="Unassembled WGS sequence"/>
</dbReference>
<proteinExistence type="predicted"/>
<evidence type="ECO:0000313" key="1">
    <source>
        <dbReference type="EMBL" id="OMD36055.1"/>
    </source>
</evidence>
<sequence length="172" mass="19555">MEGEGTDPAGVPLEPFTIYLSDPADIELNAAKARKLWTLALPEASDEYTKLNSLQGVGEYVVYHTYTMFRGGAQALRNQAWALKTGDPADNIEILSFRAAGGYFYSWGIEEQDKLYVSVSQCPDGDGSYEYEVYVYSFEQERKMQMKQFTLDKDMIKFQYNGRSYSVKLQQV</sequence>
<name>A0ABX3GSG5_PAEBO</name>
<reference evidence="1 2" key="1">
    <citation type="submission" date="2016-10" db="EMBL/GenBank/DDBJ databases">
        <title>Paenibacillus species isolates.</title>
        <authorList>
            <person name="Beno S.M."/>
        </authorList>
    </citation>
    <scope>NUCLEOTIDE SEQUENCE [LARGE SCALE GENOMIC DNA]</scope>
    <source>
        <strain evidence="1 2">FSL H7-0744</strain>
    </source>
</reference>
<protein>
    <submittedName>
        <fullName evidence="1">Uncharacterized protein</fullName>
    </submittedName>
</protein>
<accession>A0ABX3GSG5</accession>
<gene>
    <name evidence="1" type="ORF">BSK56_32450</name>
</gene>
<organism evidence="1 2">
    <name type="scientific">Paenibacillus borealis</name>
    <dbReference type="NCBI Taxonomy" id="160799"/>
    <lineage>
        <taxon>Bacteria</taxon>
        <taxon>Bacillati</taxon>
        <taxon>Bacillota</taxon>
        <taxon>Bacilli</taxon>
        <taxon>Bacillales</taxon>
        <taxon>Paenibacillaceae</taxon>
        <taxon>Paenibacillus</taxon>
    </lineage>
</organism>